<dbReference type="GO" id="GO:0051301">
    <property type="term" value="P:cell division"/>
    <property type="evidence" value="ECO:0007669"/>
    <property type="project" value="UniProtKB-KW"/>
</dbReference>
<dbReference type="OMA" id="QWQGASQ"/>
<feature type="compositionally biased region" description="Basic and acidic residues" evidence="19">
    <location>
        <begin position="153"/>
        <end position="168"/>
    </location>
</feature>
<gene>
    <name evidence="20" type="primary">Mo05553</name>
    <name evidence="20" type="ORF">E5Q_05553</name>
</gene>
<protein>
    <recommendedName>
        <fullName evidence="17">DASH complex subunit DUO1</fullName>
    </recommendedName>
    <alternativeName>
        <fullName evidence="18">Outer kinetochore protein DUO1</fullName>
    </alternativeName>
</protein>
<reference evidence="20 21" key="2">
    <citation type="journal article" date="2012" name="Open Biol.">
        <title>Characteristics of nucleosomes and linker DNA regions on the genome of the basidiomycete Mixia osmundae revealed by mono- and dinucleosome mapping.</title>
        <authorList>
            <person name="Nishida H."/>
            <person name="Kondo S."/>
            <person name="Matsumoto T."/>
            <person name="Suzuki Y."/>
            <person name="Yoshikawa H."/>
            <person name="Taylor T.D."/>
            <person name="Sugiyama J."/>
        </authorList>
    </citation>
    <scope>NUCLEOTIDE SEQUENCE [LARGE SCALE GENOMIC DNA]</scope>
    <source>
        <strain evidence="21">CBS 9802 / IAM 14324 / JCM 22182 / KY 12970</strain>
    </source>
</reference>
<keyword evidence="9" id="KW-0498">Mitosis</keyword>
<keyword evidence="8" id="KW-0493">Microtubule</keyword>
<organism evidence="20 21">
    <name type="scientific">Mixia osmundae (strain CBS 9802 / IAM 14324 / JCM 22182 / KY 12970)</name>
    <dbReference type="NCBI Taxonomy" id="764103"/>
    <lineage>
        <taxon>Eukaryota</taxon>
        <taxon>Fungi</taxon>
        <taxon>Dikarya</taxon>
        <taxon>Basidiomycota</taxon>
        <taxon>Pucciniomycotina</taxon>
        <taxon>Mixiomycetes</taxon>
        <taxon>Mixiales</taxon>
        <taxon>Mixiaceae</taxon>
        <taxon>Mixia</taxon>
    </lineage>
</organism>
<keyword evidence="14" id="KW-0539">Nucleus</keyword>
<keyword evidence="5" id="KW-0158">Chromosome</keyword>
<evidence type="ECO:0000256" key="16">
    <source>
        <dbReference type="ARBA" id="ARBA00023328"/>
    </source>
</evidence>
<dbReference type="GO" id="GO:0072686">
    <property type="term" value="C:mitotic spindle"/>
    <property type="evidence" value="ECO:0007669"/>
    <property type="project" value="InterPro"/>
</dbReference>
<evidence type="ECO:0000256" key="11">
    <source>
        <dbReference type="ARBA" id="ARBA00022838"/>
    </source>
</evidence>
<dbReference type="STRING" id="764103.G7E7Q5"/>
<reference evidence="20 21" key="1">
    <citation type="journal article" date="2011" name="J. Gen. Appl. Microbiol.">
        <title>Draft genome sequencing of the enigmatic basidiomycete Mixia osmundae.</title>
        <authorList>
            <person name="Nishida H."/>
            <person name="Nagatsuka Y."/>
            <person name="Sugiyama J."/>
        </authorList>
    </citation>
    <scope>NUCLEOTIDE SEQUENCE [LARGE SCALE GENOMIC DNA]</scope>
    <source>
        <strain evidence="21">CBS 9802 / IAM 14324 / JCM 22182 / KY 12970</strain>
    </source>
</reference>
<proteinExistence type="inferred from homology"/>
<evidence type="ECO:0000256" key="6">
    <source>
        <dbReference type="ARBA" id="ARBA00022490"/>
    </source>
</evidence>
<name>G7E7Q5_MIXOS</name>
<accession>G7E7Q5</accession>
<feature type="compositionally biased region" description="Basic and acidic residues" evidence="19">
    <location>
        <begin position="1"/>
        <end position="10"/>
    </location>
</feature>
<feature type="compositionally biased region" description="Low complexity" evidence="19">
    <location>
        <begin position="203"/>
        <end position="218"/>
    </location>
</feature>
<evidence type="ECO:0000256" key="5">
    <source>
        <dbReference type="ARBA" id="ARBA00022454"/>
    </source>
</evidence>
<evidence type="ECO:0000256" key="7">
    <source>
        <dbReference type="ARBA" id="ARBA00022618"/>
    </source>
</evidence>
<feature type="region of interest" description="Disordered" evidence="19">
    <location>
        <begin position="1"/>
        <end position="57"/>
    </location>
</feature>
<dbReference type="GO" id="GO:0005874">
    <property type="term" value="C:microtubule"/>
    <property type="evidence" value="ECO:0007669"/>
    <property type="project" value="UniProtKB-KW"/>
</dbReference>
<evidence type="ECO:0000256" key="19">
    <source>
        <dbReference type="SAM" id="MobiDB-lite"/>
    </source>
</evidence>
<keyword evidence="21" id="KW-1185">Reference proteome</keyword>
<keyword evidence="16" id="KW-0137">Centromere</keyword>
<keyword evidence="7" id="KW-0132">Cell division</keyword>
<dbReference type="RefSeq" id="XP_014567030.1">
    <property type="nucleotide sequence ID" value="XM_014711544.1"/>
</dbReference>
<evidence type="ECO:0000313" key="21">
    <source>
        <dbReference type="Proteomes" id="UP000009131"/>
    </source>
</evidence>
<dbReference type="GO" id="GO:0007059">
    <property type="term" value="P:chromosome segregation"/>
    <property type="evidence" value="ECO:0007669"/>
    <property type="project" value="UniProtKB-KW"/>
</dbReference>
<dbReference type="AlphaFoldDB" id="G7E7Q5"/>
<evidence type="ECO:0000256" key="9">
    <source>
        <dbReference type="ARBA" id="ARBA00022776"/>
    </source>
</evidence>
<keyword evidence="11" id="KW-0995">Kinetochore</keyword>
<comment type="caution">
    <text evidence="20">The sequence shown here is derived from an EMBL/GenBank/DDBJ whole genome shotgun (WGS) entry which is preliminary data.</text>
</comment>
<evidence type="ECO:0000256" key="17">
    <source>
        <dbReference type="ARBA" id="ARBA00044152"/>
    </source>
</evidence>
<feature type="compositionally biased region" description="Polar residues" evidence="19">
    <location>
        <begin position="42"/>
        <end position="53"/>
    </location>
</feature>
<dbReference type="GO" id="GO:0042729">
    <property type="term" value="C:DASH complex"/>
    <property type="evidence" value="ECO:0007669"/>
    <property type="project" value="InterPro"/>
</dbReference>
<evidence type="ECO:0000256" key="4">
    <source>
        <dbReference type="ARBA" id="ARBA00005366"/>
    </source>
</evidence>
<dbReference type="GO" id="GO:0000278">
    <property type="term" value="P:mitotic cell cycle"/>
    <property type="evidence" value="ECO:0007669"/>
    <property type="project" value="InterPro"/>
</dbReference>
<dbReference type="eggNOG" id="ENOG502SCC0">
    <property type="taxonomic scope" value="Eukaryota"/>
</dbReference>
<evidence type="ECO:0000256" key="3">
    <source>
        <dbReference type="ARBA" id="ARBA00004629"/>
    </source>
</evidence>
<evidence type="ECO:0000256" key="14">
    <source>
        <dbReference type="ARBA" id="ARBA00023242"/>
    </source>
</evidence>
<evidence type="ECO:0000256" key="18">
    <source>
        <dbReference type="ARBA" id="ARBA00044358"/>
    </source>
</evidence>
<evidence type="ECO:0000256" key="8">
    <source>
        <dbReference type="ARBA" id="ARBA00022701"/>
    </source>
</evidence>
<dbReference type="PANTHER" id="PTHR28216:SF1">
    <property type="entry name" value="DASH COMPLEX SUBUNIT DUO1"/>
    <property type="match status" value="1"/>
</dbReference>
<keyword evidence="12" id="KW-0175">Coiled coil</keyword>
<keyword evidence="10" id="KW-0159">Chromosome partition</keyword>
<comment type="similarity">
    <text evidence="4">Belongs to the DASH complex DUO1 family.</text>
</comment>
<dbReference type="OrthoDB" id="5599235at2759"/>
<feature type="region of interest" description="Disordered" evidence="19">
    <location>
        <begin position="153"/>
        <end position="256"/>
    </location>
</feature>
<dbReference type="EMBL" id="BABT02000165">
    <property type="protein sequence ID" value="GAA98865.1"/>
    <property type="molecule type" value="Genomic_DNA"/>
</dbReference>
<evidence type="ECO:0000256" key="10">
    <source>
        <dbReference type="ARBA" id="ARBA00022829"/>
    </source>
</evidence>
<dbReference type="InParanoid" id="G7E7Q5"/>
<comment type="subcellular location">
    <subcellularLocation>
        <location evidence="3">Chromosome</location>
        <location evidence="3">Centromere</location>
        <location evidence="3">Kinetochore</location>
    </subcellularLocation>
    <subcellularLocation>
        <location evidence="2">Cytoplasm</location>
        <location evidence="2">Cytoskeleton</location>
        <location evidence="2">Spindle</location>
    </subcellularLocation>
    <subcellularLocation>
        <location evidence="1">Nucleus</location>
    </subcellularLocation>
</comment>
<evidence type="ECO:0000313" key="20">
    <source>
        <dbReference type="EMBL" id="GAA98865.1"/>
    </source>
</evidence>
<dbReference type="Pfam" id="PF08651">
    <property type="entry name" value="DASH_Duo1"/>
    <property type="match status" value="1"/>
</dbReference>
<evidence type="ECO:0000256" key="12">
    <source>
        <dbReference type="ARBA" id="ARBA00023054"/>
    </source>
</evidence>
<sequence>MDEGPVRDTARAMQDLGLGHSTSRQRSASRGRVATEAPAGHTRTTSKQINGTSSRDEALVKERDQLAKMNDLLEETIAGLETSKHHIARLESTIGTTDSLLSLYTGLLSQTEHAKNLILDQDWQGTSTDIATIRAQEEAKERERQEALRLATEEEAQKRARAEQEHKRTAPASSRGPSTRGRGISTTATRSRGQVGMSRGRGTAASASASSDTITATARNDAGVARGRGTIQVTGVRAQRGLRSRARPRGTASQVL</sequence>
<keyword evidence="13" id="KW-0206">Cytoskeleton</keyword>
<dbReference type="HOGENOM" id="CLU_1086196_0_0_1"/>
<evidence type="ECO:0000256" key="2">
    <source>
        <dbReference type="ARBA" id="ARBA00004186"/>
    </source>
</evidence>
<evidence type="ECO:0000256" key="13">
    <source>
        <dbReference type="ARBA" id="ARBA00023212"/>
    </source>
</evidence>
<evidence type="ECO:0000256" key="1">
    <source>
        <dbReference type="ARBA" id="ARBA00004123"/>
    </source>
</evidence>
<dbReference type="InterPro" id="IPR013960">
    <property type="entry name" value="DASH_Duo1"/>
</dbReference>
<dbReference type="PANTHER" id="PTHR28216">
    <property type="entry name" value="DASH COMPLEX SUBUNIT DUO1"/>
    <property type="match status" value="1"/>
</dbReference>
<keyword evidence="15" id="KW-0131">Cell cycle</keyword>
<keyword evidence="6" id="KW-0963">Cytoplasm</keyword>
<dbReference type="Proteomes" id="UP000009131">
    <property type="component" value="Unassembled WGS sequence"/>
</dbReference>
<evidence type="ECO:0000256" key="15">
    <source>
        <dbReference type="ARBA" id="ARBA00023306"/>
    </source>
</evidence>